<gene>
    <name evidence="2" type="ORF">ABID16_001337</name>
</gene>
<dbReference type="Proteomes" id="UP001549047">
    <property type="component" value="Unassembled WGS sequence"/>
</dbReference>
<evidence type="ECO:0000313" key="3">
    <source>
        <dbReference type="Proteomes" id="UP001549047"/>
    </source>
</evidence>
<evidence type="ECO:0008006" key="4">
    <source>
        <dbReference type="Google" id="ProtNLM"/>
    </source>
</evidence>
<accession>A0ABV2IX19</accession>
<feature type="transmembrane region" description="Helical" evidence="1">
    <location>
        <begin position="12"/>
        <end position="40"/>
    </location>
</feature>
<keyword evidence="1" id="KW-0812">Transmembrane</keyword>
<sequence>MRMNTGRSRVVAMACLSAFFAVLAVSLVVPFVVVAVMGLVDRLLMHVWYGVVPDLLPKLLARWMPQPISAEETAV</sequence>
<dbReference type="EMBL" id="JBEPMB010000001">
    <property type="protein sequence ID" value="MET3613032.1"/>
    <property type="molecule type" value="Genomic_DNA"/>
</dbReference>
<keyword evidence="1" id="KW-1133">Transmembrane helix</keyword>
<reference evidence="2 3" key="1">
    <citation type="submission" date="2024-06" db="EMBL/GenBank/DDBJ databases">
        <title>Genomic Encyclopedia of Type Strains, Phase IV (KMG-IV): sequencing the most valuable type-strain genomes for metagenomic binning, comparative biology and taxonomic classification.</title>
        <authorList>
            <person name="Goeker M."/>
        </authorList>
    </citation>
    <scope>NUCLEOTIDE SEQUENCE [LARGE SCALE GENOMIC DNA]</scope>
    <source>
        <strain evidence="2 3">DSM 29780</strain>
    </source>
</reference>
<organism evidence="2 3">
    <name type="scientific">Rhizobium aquaticum</name>
    <dbReference type="NCBI Taxonomy" id="1549636"/>
    <lineage>
        <taxon>Bacteria</taxon>
        <taxon>Pseudomonadati</taxon>
        <taxon>Pseudomonadota</taxon>
        <taxon>Alphaproteobacteria</taxon>
        <taxon>Hyphomicrobiales</taxon>
        <taxon>Rhizobiaceae</taxon>
        <taxon>Rhizobium/Agrobacterium group</taxon>
        <taxon>Rhizobium</taxon>
    </lineage>
</organism>
<proteinExistence type="predicted"/>
<dbReference type="RefSeq" id="WP_354555532.1">
    <property type="nucleotide sequence ID" value="NZ_JBEPMB010000001.1"/>
</dbReference>
<evidence type="ECO:0000313" key="2">
    <source>
        <dbReference type="EMBL" id="MET3613032.1"/>
    </source>
</evidence>
<keyword evidence="3" id="KW-1185">Reference proteome</keyword>
<protein>
    <recommendedName>
        <fullName evidence="4">Transmembrane protein</fullName>
    </recommendedName>
</protein>
<evidence type="ECO:0000256" key="1">
    <source>
        <dbReference type="SAM" id="Phobius"/>
    </source>
</evidence>
<comment type="caution">
    <text evidence="2">The sequence shown here is derived from an EMBL/GenBank/DDBJ whole genome shotgun (WGS) entry which is preliminary data.</text>
</comment>
<keyword evidence="1" id="KW-0472">Membrane</keyword>
<name>A0ABV2IX19_9HYPH</name>